<sequence length="136" mass="15585">MRKRKRRTDNIDIPVTPLIDIVFLLLIYFLLTSHFIKQQFIKVDLPESKTKSNYVEKKLLTISITKEGSIYLDGKPIERNKLKEALSLAKREGIEQIIIEADRNARVQILVNVMDLVKASGFEKVMLKTIEISGAS</sequence>
<dbReference type="Gene3D" id="3.30.420.270">
    <property type="match status" value="1"/>
</dbReference>
<evidence type="ECO:0000256" key="6">
    <source>
        <dbReference type="ARBA" id="ARBA00023136"/>
    </source>
</evidence>
<keyword evidence="7" id="KW-0813">Transport</keyword>
<keyword evidence="6 8" id="KW-0472">Membrane</keyword>
<evidence type="ECO:0000256" key="2">
    <source>
        <dbReference type="ARBA" id="ARBA00005811"/>
    </source>
</evidence>
<keyword evidence="4 7" id="KW-0812">Transmembrane</keyword>
<dbReference type="GO" id="GO:0005886">
    <property type="term" value="C:plasma membrane"/>
    <property type="evidence" value="ECO:0007669"/>
    <property type="project" value="UniProtKB-SubCell"/>
</dbReference>
<protein>
    <submittedName>
        <fullName evidence="9">Biopolymer transporter ExbD</fullName>
    </submittedName>
</protein>
<dbReference type="InterPro" id="IPR003400">
    <property type="entry name" value="ExbD"/>
</dbReference>
<evidence type="ECO:0000256" key="4">
    <source>
        <dbReference type="ARBA" id="ARBA00022692"/>
    </source>
</evidence>
<keyword evidence="3" id="KW-1003">Cell membrane</keyword>
<feature type="transmembrane region" description="Helical" evidence="8">
    <location>
        <begin position="12"/>
        <end position="31"/>
    </location>
</feature>
<dbReference type="Proteomes" id="UP000886101">
    <property type="component" value="Unassembled WGS sequence"/>
</dbReference>
<evidence type="ECO:0000256" key="3">
    <source>
        <dbReference type="ARBA" id="ARBA00022475"/>
    </source>
</evidence>
<dbReference type="GO" id="GO:0022857">
    <property type="term" value="F:transmembrane transporter activity"/>
    <property type="evidence" value="ECO:0007669"/>
    <property type="project" value="InterPro"/>
</dbReference>
<dbReference type="Pfam" id="PF02472">
    <property type="entry name" value="ExbD"/>
    <property type="match status" value="1"/>
</dbReference>
<proteinExistence type="inferred from homology"/>
<keyword evidence="7" id="KW-0653">Protein transport</keyword>
<comment type="subcellular location">
    <subcellularLocation>
        <location evidence="1">Cell membrane</location>
        <topology evidence="1">Single-pass membrane protein</topology>
    </subcellularLocation>
    <subcellularLocation>
        <location evidence="7">Cell membrane</location>
        <topology evidence="7">Single-pass type II membrane protein</topology>
    </subcellularLocation>
</comment>
<evidence type="ECO:0000256" key="8">
    <source>
        <dbReference type="SAM" id="Phobius"/>
    </source>
</evidence>
<accession>A0A7V5U2N0</accession>
<dbReference type="PANTHER" id="PTHR30558">
    <property type="entry name" value="EXBD MEMBRANE COMPONENT OF PMF-DRIVEN MACROMOLECULE IMPORT SYSTEM"/>
    <property type="match status" value="1"/>
</dbReference>
<comment type="similarity">
    <text evidence="2 7">Belongs to the ExbD/TolR family.</text>
</comment>
<evidence type="ECO:0000256" key="7">
    <source>
        <dbReference type="RuleBase" id="RU003879"/>
    </source>
</evidence>
<dbReference type="AlphaFoldDB" id="A0A7V5U2N0"/>
<dbReference type="GO" id="GO:0015031">
    <property type="term" value="P:protein transport"/>
    <property type="evidence" value="ECO:0007669"/>
    <property type="project" value="UniProtKB-KW"/>
</dbReference>
<gene>
    <name evidence="9" type="ORF">ENJ96_05250</name>
</gene>
<dbReference type="EMBL" id="DROK01000153">
    <property type="protein sequence ID" value="HHI97241.1"/>
    <property type="molecule type" value="Genomic_DNA"/>
</dbReference>
<reference evidence="9" key="1">
    <citation type="journal article" date="2020" name="mSystems">
        <title>Genome- and Community-Level Interaction Insights into Carbon Utilization and Element Cycling Functions of Hydrothermarchaeota in Hydrothermal Sediment.</title>
        <authorList>
            <person name="Zhou Z."/>
            <person name="Liu Y."/>
            <person name="Xu W."/>
            <person name="Pan J."/>
            <person name="Luo Z.H."/>
            <person name="Li M."/>
        </authorList>
    </citation>
    <scope>NUCLEOTIDE SEQUENCE [LARGE SCALE GENOMIC DNA]</scope>
    <source>
        <strain evidence="9">HyVt-533</strain>
    </source>
</reference>
<evidence type="ECO:0000256" key="1">
    <source>
        <dbReference type="ARBA" id="ARBA00004162"/>
    </source>
</evidence>
<organism evidence="9">
    <name type="scientific">Thermodesulfatator atlanticus</name>
    <dbReference type="NCBI Taxonomy" id="501497"/>
    <lineage>
        <taxon>Bacteria</taxon>
        <taxon>Pseudomonadati</taxon>
        <taxon>Thermodesulfobacteriota</taxon>
        <taxon>Thermodesulfobacteria</taxon>
        <taxon>Thermodesulfobacteriales</taxon>
        <taxon>Thermodesulfatatoraceae</taxon>
        <taxon>Thermodesulfatator</taxon>
    </lineage>
</organism>
<evidence type="ECO:0000256" key="5">
    <source>
        <dbReference type="ARBA" id="ARBA00022989"/>
    </source>
</evidence>
<name>A0A7V5U2N0_9BACT</name>
<comment type="caution">
    <text evidence="9">The sequence shown here is derived from an EMBL/GenBank/DDBJ whole genome shotgun (WGS) entry which is preliminary data.</text>
</comment>
<keyword evidence="5 8" id="KW-1133">Transmembrane helix</keyword>
<evidence type="ECO:0000313" key="9">
    <source>
        <dbReference type="EMBL" id="HHI97241.1"/>
    </source>
</evidence>